<dbReference type="RefSeq" id="WP_151058453.1">
    <property type="nucleotide sequence ID" value="NZ_CP044222.1"/>
</dbReference>
<dbReference type="Proteomes" id="UP000325606">
    <property type="component" value="Chromosome"/>
</dbReference>
<protein>
    <submittedName>
        <fullName evidence="4">HAD-IB family hydrolase</fullName>
    </submittedName>
</protein>
<dbReference type="NCBIfam" id="TIGR01490">
    <property type="entry name" value="HAD-SF-IB-hyp1"/>
    <property type="match status" value="1"/>
</dbReference>
<keyword evidence="1" id="KW-0479">Metal-binding</keyword>
<dbReference type="InterPro" id="IPR023214">
    <property type="entry name" value="HAD_sf"/>
</dbReference>
<dbReference type="Gene3D" id="1.20.1440.100">
    <property type="entry name" value="SG protein - dephosphorylation function"/>
    <property type="match status" value="1"/>
</dbReference>
<name>A0A5J6LI55_9GAMM</name>
<dbReference type="EMBL" id="CP044222">
    <property type="protein sequence ID" value="QEW08235.1"/>
    <property type="molecule type" value="Genomic_DNA"/>
</dbReference>
<dbReference type="PANTHER" id="PTHR43344:SF13">
    <property type="entry name" value="PHOSPHATASE RV3661-RELATED"/>
    <property type="match status" value="1"/>
</dbReference>
<keyword evidence="5" id="KW-1185">Reference proteome</keyword>
<dbReference type="SUPFAM" id="SSF56784">
    <property type="entry name" value="HAD-like"/>
    <property type="match status" value="1"/>
</dbReference>
<dbReference type="GO" id="GO:0016787">
    <property type="term" value="F:hydrolase activity"/>
    <property type="evidence" value="ECO:0007669"/>
    <property type="project" value="UniProtKB-KW"/>
</dbReference>
<evidence type="ECO:0000256" key="3">
    <source>
        <dbReference type="ARBA" id="ARBA00022842"/>
    </source>
</evidence>
<organism evidence="4 5">
    <name type="scientific">Nitrincola iocasae</name>
    <dbReference type="NCBI Taxonomy" id="2614693"/>
    <lineage>
        <taxon>Bacteria</taxon>
        <taxon>Pseudomonadati</taxon>
        <taxon>Pseudomonadota</taxon>
        <taxon>Gammaproteobacteria</taxon>
        <taxon>Oceanospirillales</taxon>
        <taxon>Oceanospirillaceae</taxon>
        <taxon>Nitrincola</taxon>
    </lineage>
</organism>
<proteinExistence type="predicted"/>
<dbReference type="Gene3D" id="3.40.50.1000">
    <property type="entry name" value="HAD superfamily/HAD-like"/>
    <property type="match status" value="1"/>
</dbReference>
<sequence>MKVPHLVVFDLDHTLLAGDSSELWAGEMARLGWIDDIDTFQAKHRVLMDTYATGNLDMEAYLTLNLEPLKARPYVEVAKIAETFVREQLLGRLYEDGLSLISQLRIAGHHLLMISASEIFLVEPVAQALGFDGVIGIDPELKDNCFTGRALLPMSYQAGKVHHCRRYAEQMELSDWPVAFYSDSHNDIPLLDEADAPVVVNPNERLAAVAKARGWPVMQLN</sequence>
<evidence type="ECO:0000256" key="1">
    <source>
        <dbReference type="ARBA" id="ARBA00022723"/>
    </source>
</evidence>
<reference evidence="4 5" key="1">
    <citation type="submission" date="2019-09" db="EMBL/GenBank/DDBJ databases">
        <title>Nitrincola iocasae sp. nov., a bacterium isolated from the sediment collected at a cold seep field in South China Sea.</title>
        <authorList>
            <person name="Zhang H."/>
            <person name="Wang H."/>
            <person name="Li C."/>
        </authorList>
    </citation>
    <scope>NUCLEOTIDE SEQUENCE [LARGE SCALE GENOMIC DNA]</scope>
    <source>
        <strain evidence="4 5">KXZD1103</strain>
    </source>
</reference>
<dbReference type="InterPro" id="IPR036412">
    <property type="entry name" value="HAD-like_sf"/>
</dbReference>
<dbReference type="KEGG" id="nik:F5I99_18020"/>
<dbReference type="InterPro" id="IPR006385">
    <property type="entry name" value="HAD_hydro_SerB1"/>
</dbReference>
<dbReference type="InterPro" id="IPR050582">
    <property type="entry name" value="HAD-like_SerB"/>
</dbReference>
<keyword evidence="2 4" id="KW-0378">Hydrolase</keyword>
<gene>
    <name evidence="4" type="ORF">F5I99_18020</name>
</gene>
<dbReference type="GO" id="GO:0046872">
    <property type="term" value="F:metal ion binding"/>
    <property type="evidence" value="ECO:0007669"/>
    <property type="project" value="UniProtKB-KW"/>
</dbReference>
<dbReference type="AlphaFoldDB" id="A0A5J6LI55"/>
<evidence type="ECO:0000256" key="2">
    <source>
        <dbReference type="ARBA" id="ARBA00022801"/>
    </source>
</evidence>
<dbReference type="PANTHER" id="PTHR43344">
    <property type="entry name" value="PHOSPHOSERINE PHOSPHATASE"/>
    <property type="match status" value="1"/>
</dbReference>
<evidence type="ECO:0000313" key="4">
    <source>
        <dbReference type="EMBL" id="QEW08235.1"/>
    </source>
</evidence>
<keyword evidence="3" id="KW-0460">Magnesium</keyword>
<dbReference type="NCBIfam" id="TIGR01488">
    <property type="entry name" value="HAD-SF-IB"/>
    <property type="match status" value="1"/>
</dbReference>
<evidence type="ECO:0000313" key="5">
    <source>
        <dbReference type="Proteomes" id="UP000325606"/>
    </source>
</evidence>
<dbReference type="Pfam" id="PF12710">
    <property type="entry name" value="HAD"/>
    <property type="match status" value="1"/>
</dbReference>
<accession>A0A5J6LI55</accession>